<gene>
    <name evidence="1" type="ORF">S06H3_28910</name>
</gene>
<sequence>MGGRGRRDPELLEIPGAEGVSVDFFTNLLSQAAPKKDVAEAPTIPLQQVAGMSGAEQTVQALLGKFLGTEATEGEAYKLGMGELKKTLGGEFYDPRESDFWKGYRETSEMEQEKGVAAVRQRSQLGGGLYATPGQRTEAEYIKGMGAERTKMLGGLYEKERDRRTSGIVSALGYAGFGEAGKLSRLKAGSEIGALPRLIKGEKYKAEYAQKYGQEAADYQERVQKTEAEYAEKLFPYQYQAPVAQTLMPQWYVDQSQPADPLGG</sequence>
<proteinExistence type="predicted"/>
<comment type="caution">
    <text evidence="1">The sequence shown here is derived from an EMBL/GenBank/DDBJ whole genome shotgun (WGS) entry which is preliminary data.</text>
</comment>
<dbReference type="AlphaFoldDB" id="X1NY55"/>
<name>X1NY55_9ZZZZ</name>
<feature type="non-terminal residue" evidence="1">
    <location>
        <position position="264"/>
    </location>
</feature>
<accession>X1NY55</accession>
<dbReference type="EMBL" id="BARV01016909">
    <property type="protein sequence ID" value="GAI31725.1"/>
    <property type="molecule type" value="Genomic_DNA"/>
</dbReference>
<protein>
    <submittedName>
        <fullName evidence="1">Uncharacterized protein</fullName>
    </submittedName>
</protein>
<reference evidence="1" key="1">
    <citation type="journal article" date="2014" name="Front. Microbiol.">
        <title>High frequency of phylogenetically diverse reductive dehalogenase-homologous genes in deep subseafloor sedimentary metagenomes.</title>
        <authorList>
            <person name="Kawai M."/>
            <person name="Futagami T."/>
            <person name="Toyoda A."/>
            <person name="Takaki Y."/>
            <person name="Nishi S."/>
            <person name="Hori S."/>
            <person name="Arai W."/>
            <person name="Tsubouchi T."/>
            <person name="Morono Y."/>
            <person name="Uchiyama I."/>
            <person name="Ito T."/>
            <person name="Fujiyama A."/>
            <person name="Inagaki F."/>
            <person name="Takami H."/>
        </authorList>
    </citation>
    <scope>NUCLEOTIDE SEQUENCE</scope>
    <source>
        <strain evidence="1">Expedition CK06-06</strain>
    </source>
</reference>
<evidence type="ECO:0000313" key="1">
    <source>
        <dbReference type="EMBL" id="GAI31725.1"/>
    </source>
</evidence>
<organism evidence="1">
    <name type="scientific">marine sediment metagenome</name>
    <dbReference type="NCBI Taxonomy" id="412755"/>
    <lineage>
        <taxon>unclassified sequences</taxon>
        <taxon>metagenomes</taxon>
        <taxon>ecological metagenomes</taxon>
    </lineage>
</organism>